<dbReference type="Proteomes" id="UP000887566">
    <property type="component" value="Unplaced"/>
</dbReference>
<keyword evidence="2" id="KW-0805">Transcription regulation</keyword>
<evidence type="ECO:0000313" key="7">
    <source>
        <dbReference type="WBParaSite" id="PSAMB.scaffold1072size36373.g10770.t1"/>
    </source>
</evidence>
<organism evidence="6 7">
    <name type="scientific">Plectus sambesii</name>
    <dbReference type="NCBI Taxonomy" id="2011161"/>
    <lineage>
        <taxon>Eukaryota</taxon>
        <taxon>Metazoa</taxon>
        <taxon>Ecdysozoa</taxon>
        <taxon>Nematoda</taxon>
        <taxon>Chromadorea</taxon>
        <taxon>Plectida</taxon>
        <taxon>Plectina</taxon>
        <taxon>Plectoidea</taxon>
        <taxon>Plectidae</taxon>
        <taxon>Plectus</taxon>
    </lineage>
</organism>
<dbReference type="GO" id="GO:0046982">
    <property type="term" value="F:protein heterodimerization activity"/>
    <property type="evidence" value="ECO:0007669"/>
    <property type="project" value="InterPro"/>
</dbReference>
<keyword evidence="6" id="KW-1185">Reference proteome</keyword>
<name>A0A914ULP3_9BILA</name>
<dbReference type="WBParaSite" id="PSAMB.scaffold1072size36373.g10770.t1">
    <property type="protein sequence ID" value="PSAMB.scaffold1072size36373.g10770.t1"/>
    <property type="gene ID" value="PSAMB.scaffold1072size36373.g10770"/>
</dbReference>
<dbReference type="Pfam" id="PF02269">
    <property type="entry name" value="TFIID-18kDa"/>
    <property type="match status" value="1"/>
</dbReference>
<proteinExistence type="inferred from homology"/>
<protein>
    <submittedName>
        <fullName evidence="7">Uncharacterized protein</fullName>
    </submittedName>
</protein>
<dbReference type="PANTHER" id="PTHR11380:SF16">
    <property type="entry name" value="TRANSCRIPTION INITIATION PROTEIN SPT3 HOMOLOG"/>
    <property type="match status" value="1"/>
</dbReference>
<dbReference type="AlphaFoldDB" id="A0A914ULP3"/>
<comment type="similarity">
    <text evidence="5">Belongs to the SPT3 family.</text>
</comment>
<evidence type="ECO:0000256" key="5">
    <source>
        <dbReference type="ARBA" id="ARBA00061274"/>
    </source>
</evidence>
<dbReference type="PANTHER" id="PTHR11380">
    <property type="entry name" value="TRANSCRIPTION INITIATION FACTOR TFIID/SUPT3-RELATED"/>
    <property type="match status" value="1"/>
</dbReference>
<dbReference type="CDD" id="cd22926">
    <property type="entry name" value="HFD_SPT3"/>
    <property type="match status" value="1"/>
</dbReference>
<dbReference type="SUPFAM" id="SSF47113">
    <property type="entry name" value="Histone-fold"/>
    <property type="match status" value="1"/>
</dbReference>
<keyword evidence="4" id="KW-0539">Nucleus</keyword>
<evidence type="ECO:0000256" key="4">
    <source>
        <dbReference type="ARBA" id="ARBA00023242"/>
    </source>
</evidence>
<dbReference type="GO" id="GO:0003713">
    <property type="term" value="F:transcription coactivator activity"/>
    <property type="evidence" value="ECO:0007669"/>
    <property type="project" value="TreeGrafter"/>
</dbReference>
<accession>A0A914ULP3</accession>
<dbReference type="GO" id="GO:0005634">
    <property type="term" value="C:nucleus"/>
    <property type="evidence" value="ECO:0007669"/>
    <property type="project" value="UniProtKB-SubCell"/>
</dbReference>
<dbReference type="InterPro" id="IPR003195">
    <property type="entry name" value="TFIID_TAF13"/>
</dbReference>
<comment type="subcellular location">
    <subcellularLocation>
        <location evidence="1">Nucleus</location>
    </subcellularLocation>
</comment>
<reference evidence="7" key="1">
    <citation type="submission" date="2022-11" db="UniProtKB">
        <authorList>
            <consortium name="WormBaseParasite"/>
        </authorList>
    </citation>
    <scope>IDENTIFICATION</scope>
</reference>
<dbReference type="GO" id="GO:0006366">
    <property type="term" value="P:transcription by RNA polymerase II"/>
    <property type="evidence" value="ECO:0007669"/>
    <property type="project" value="InterPro"/>
</dbReference>
<keyword evidence="3" id="KW-0804">Transcription</keyword>
<evidence type="ECO:0000256" key="3">
    <source>
        <dbReference type="ARBA" id="ARBA00023163"/>
    </source>
</evidence>
<sequence>MCSTAWFPDEICSMMYVFGDGRAPSVECAAIVEGVVKRQLATLTGAARNLAEQRGSREIGLEDLLFQLRNNRSLLRRLIAYAKARDRVSGVRTTSANAPCEDDDVMEVVEQDVEAADGKRARVLREAIGHFDLTGELLTLFDDETVDDIKRRRMEVMAERVAKMDEREHMRFTEARRVSLCSKNGARVPAQVRLFVQWLGIVGSDSDLVEALNFLATETVATIVDAACLLRIETFAASARTLSVSDLLSNVVNAGIGIQPNDAAVVASTALRTEHYREAIRRFPRTAQGNVIV</sequence>
<evidence type="ECO:0000256" key="1">
    <source>
        <dbReference type="ARBA" id="ARBA00004123"/>
    </source>
</evidence>
<evidence type="ECO:0000313" key="6">
    <source>
        <dbReference type="Proteomes" id="UP000887566"/>
    </source>
</evidence>
<evidence type="ECO:0000256" key="2">
    <source>
        <dbReference type="ARBA" id="ARBA00023015"/>
    </source>
</evidence>
<dbReference type="InterPro" id="IPR009072">
    <property type="entry name" value="Histone-fold"/>
</dbReference>